<gene>
    <name evidence="2" type="ORF">MVEN_00604100</name>
</gene>
<keyword evidence="3" id="KW-1185">Reference proteome</keyword>
<dbReference type="Proteomes" id="UP000620124">
    <property type="component" value="Unassembled WGS sequence"/>
</dbReference>
<protein>
    <submittedName>
        <fullName evidence="2">BTB domain-containing protein</fullName>
    </submittedName>
</protein>
<accession>A0A8H7D521</accession>
<dbReference type="InterPro" id="IPR011333">
    <property type="entry name" value="SKP1/BTB/POZ_sf"/>
</dbReference>
<dbReference type="Pfam" id="PF00651">
    <property type="entry name" value="BTB"/>
    <property type="match status" value="1"/>
</dbReference>
<dbReference type="InterPro" id="IPR000210">
    <property type="entry name" value="BTB/POZ_dom"/>
</dbReference>
<name>A0A8H7D521_9AGAR</name>
<comment type="caution">
    <text evidence="2">The sequence shown here is derived from an EMBL/GenBank/DDBJ whole genome shotgun (WGS) entry which is preliminary data.</text>
</comment>
<dbReference type="Gene3D" id="3.30.710.10">
    <property type="entry name" value="Potassium Channel Kv1.1, Chain A"/>
    <property type="match status" value="1"/>
</dbReference>
<feature type="domain" description="BTB" evidence="1">
    <location>
        <begin position="15"/>
        <end position="74"/>
    </location>
</feature>
<dbReference type="AlphaFoldDB" id="A0A8H7D521"/>
<organism evidence="2 3">
    <name type="scientific">Mycena venus</name>
    <dbReference type="NCBI Taxonomy" id="2733690"/>
    <lineage>
        <taxon>Eukaryota</taxon>
        <taxon>Fungi</taxon>
        <taxon>Dikarya</taxon>
        <taxon>Basidiomycota</taxon>
        <taxon>Agaricomycotina</taxon>
        <taxon>Agaricomycetes</taxon>
        <taxon>Agaricomycetidae</taxon>
        <taxon>Agaricales</taxon>
        <taxon>Marasmiineae</taxon>
        <taxon>Mycenaceae</taxon>
        <taxon>Mycena</taxon>
    </lineage>
</organism>
<evidence type="ECO:0000259" key="1">
    <source>
        <dbReference type="PROSITE" id="PS50097"/>
    </source>
</evidence>
<evidence type="ECO:0000313" key="3">
    <source>
        <dbReference type="Proteomes" id="UP000620124"/>
    </source>
</evidence>
<evidence type="ECO:0000313" key="2">
    <source>
        <dbReference type="EMBL" id="KAF7362559.1"/>
    </source>
</evidence>
<proteinExistence type="predicted"/>
<dbReference type="PROSITE" id="PS50097">
    <property type="entry name" value="BTB"/>
    <property type="match status" value="1"/>
</dbReference>
<reference evidence="2" key="1">
    <citation type="submission" date="2020-05" db="EMBL/GenBank/DDBJ databases">
        <title>Mycena genomes resolve the evolution of fungal bioluminescence.</title>
        <authorList>
            <person name="Tsai I.J."/>
        </authorList>
    </citation>
    <scope>NUCLEOTIDE SEQUENCE</scope>
    <source>
        <strain evidence="2">CCC161011</strain>
    </source>
</reference>
<dbReference type="SUPFAM" id="SSF54695">
    <property type="entry name" value="POZ domain"/>
    <property type="match status" value="1"/>
</dbReference>
<dbReference type="OrthoDB" id="3184970at2759"/>
<dbReference type="EMBL" id="JACAZI010000004">
    <property type="protein sequence ID" value="KAF7362559.1"/>
    <property type="molecule type" value="Genomic_DNA"/>
</dbReference>
<sequence>MAEPRVSERFCASDADITISSADGVLFKIHRKNLEVHSDVFANAENATRPENGAEIVHLTENSNVLDLLFQYMYRQPQPDLNGVEFATVADLAEAAEKYVVYSALGWCRMKMKQSVTTHPLEVLRYAARHGLGDLANESAQRSTGCRVSEALDTLPPDIFKTWILFYERWHQEKLKFLADMTNYPGDIALLGKCLVEPNPFSKFRQELQKTGYRDIFKEMMDIKFMSEGGEAK</sequence>